<feature type="transmembrane region" description="Helical" evidence="1">
    <location>
        <begin position="240"/>
        <end position="259"/>
    </location>
</feature>
<feature type="transmembrane region" description="Helical" evidence="1">
    <location>
        <begin position="185"/>
        <end position="205"/>
    </location>
</feature>
<evidence type="ECO:0000313" key="3">
    <source>
        <dbReference type="Proteomes" id="UP000193077"/>
    </source>
</evidence>
<protein>
    <submittedName>
        <fullName evidence="2">Uncharacterized protein</fullName>
    </submittedName>
</protein>
<accession>A0A1Y5TVC8</accession>
<dbReference type="EMBL" id="FWFO01000009">
    <property type="protein sequence ID" value="SLN74099.1"/>
    <property type="molecule type" value="Genomic_DNA"/>
</dbReference>
<feature type="transmembrane region" description="Helical" evidence="1">
    <location>
        <begin position="149"/>
        <end position="173"/>
    </location>
</feature>
<proteinExistence type="predicted"/>
<sequence length="311" mass="35165">MLVVRKTTVLWMGLFLIFAMAGMVILPDTEIDNLQFLGWQDGFFSQMNHIQYFYIWSDFEPLSQLNAHLVRWLLYYPIFHFGPHDYFFYALYAAPISFLLARQKMWLVILVLLLMPFALSLRSGLAAIGLVSVYFVMFHRLNAGLVLTFGALLCVFSSATLLQASIFFCYVVYKRGLRLKEVIPLLIMLTFLVIGVSDKVSGALAGDVGYVDVGGSSNILIAYVMRGTIIVSFLHNNPRAYVYLALLVVLLIYVVRLLIKRGVVQGMRRVMLLCLLPGFVLEGLGVVAAFPIVVWALVPKYWRGLSEEKPL</sequence>
<name>A0A1Y5TVC8_9RHOB</name>
<feature type="transmembrane region" description="Helical" evidence="1">
    <location>
        <begin position="73"/>
        <end position="94"/>
    </location>
</feature>
<keyword evidence="1" id="KW-1133">Transmembrane helix</keyword>
<reference evidence="2 3" key="1">
    <citation type="submission" date="2017-03" db="EMBL/GenBank/DDBJ databases">
        <authorList>
            <person name="Afonso C.L."/>
            <person name="Miller P.J."/>
            <person name="Scott M.A."/>
            <person name="Spackman E."/>
            <person name="Goraichik I."/>
            <person name="Dimitrov K.M."/>
            <person name="Suarez D.L."/>
            <person name="Swayne D.E."/>
        </authorList>
    </citation>
    <scope>NUCLEOTIDE SEQUENCE [LARGE SCALE GENOMIC DNA]</scope>
    <source>
        <strain evidence="2 3">CECT 7639</strain>
    </source>
</reference>
<organism evidence="2 3">
    <name type="scientific">Falsiruegeria litorea R37</name>
    <dbReference type="NCBI Taxonomy" id="1200284"/>
    <lineage>
        <taxon>Bacteria</taxon>
        <taxon>Pseudomonadati</taxon>
        <taxon>Pseudomonadota</taxon>
        <taxon>Alphaproteobacteria</taxon>
        <taxon>Rhodobacterales</taxon>
        <taxon>Roseobacteraceae</taxon>
        <taxon>Falsiruegeria</taxon>
    </lineage>
</organism>
<feature type="transmembrane region" description="Helical" evidence="1">
    <location>
        <begin position="106"/>
        <end position="137"/>
    </location>
</feature>
<evidence type="ECO:0000313" key="2">
    <source>
        <dbReference type="EMBL" id="SLN74099.1"/>
    </source>
</evidence>
<evidence type="ECO:0000256" key="1">
    <source>
        <dbReference type="SAM" id="Phobius"/>
    </source>
</evidence>
<keyword evidence="1" id="KW-0812">Transmembrane</keyword>
<keyword evidence="1" id="KW-0472">Membrane</keyword>
<keyword evidence="3" id="KW-1185">Reference proteome</keyword>
<dbReference type="AlphaFoldDB" id="A0A1Y5TVC8"/>
<dbReference type="Proteomes" id="UP000193077">
    <property type="component" value="Unassembled WGS sequence"/>
</dbReference>
<gene>
    <name evidence="2" type="ORF">TRL7639_04491</name>
</gene>
<feature type="transmembrane region" description="Helical" evidence="1">
    <location>
        <begin position="7"/>
        <end position="26"/>
    </location>
</feature>
<feature type="transmembrane region" description="Helical" evidence="1">
    <location>
        <begin position="271"/>
        <end position="298"/>
    </location>
</feature>